<keyword evidence="1" id="KW-0496">Mitochondrion</keyword>
<reference evidence="1" key="1">
    <citation type="journal article" date="2015" name="Genome Biol. Evol.">
        <title>Organellar Genomes of White Spruce (Picea glauca): Assembly and Annotation.</title>
        <authorList>
            <person name="Jackman S.D."/>
            <person name="Warren R.L."/>
            <person name="Gibb E.A."/>
            <person name="Vandervalk B.P."/>
            <person name="Mohamadi H."/>
            <person name="Chu J."/>
            <person name="Raymond A."/>
            <person name="Pleasance S."/>
            <person name="Coope R."/>
            <person name="Wildung M.R."/>
            <person name="Ritland C.E."/>
            <person name="Bousquet J."/>
            <person name="Jones S.J."/>
            <person name="Bohlmann J."/>
            <person name="Birol I."/>
        </authorList>
    </citation>
    <scope>NUCLEOTIDE SEQUENCE [LARGE SCALE GENOMIC DNA]</scope>
    <source>
        <tissue evidence="1">Flushing bud</tissue>
    </source>
</reference>
<sequence length="75" mass="8387">MSGSNQLTRGAMPRLLRVRTVACDVIPIRFYDIPGPSPRCVRAEKRDNNLIIIIIGGLSLVLVKRACEVYSRFSL</sequence>
<accession>A0A101LW04</accession>
<name>A0A101LW04_PICGL</name>
<comment type="caution">
    <text evidence="1">The sequence shown here is derived from an EMBL/GenBank/DDBJ whole genome shotgun (WGS) entry which is preliminary data.</text>
</comment>
<organism evidence="1">
    <name type="scientific">Picea glauca</name>
    <name type="common">White spruce</name>
    <name type="synonym">Pinus glauca</name>
    <dbReference type="NCBI Taxonomy" id="3330"/>
    <lineage>
        <taxon>Eukaryota</taxon>
        <taxon>Viridiplantae</taxon>
        <taxon>Streptophyta</taxon>
        <taxon>Embryophyta</taxon>
        <taxon>Tracheophyta</taxon>
        <taxon>Spermatophyta</taxon>
        <taxon>Pinopsida</taxon>
        <taxon>Pinidae</taxon>
        <taxon>Conifers I</taxon>
        <taxon>Pinales</taxon>
        <taxon>Pinaceae</taxon>
        <taxon>Picea</taxon>
    </lineage>
</organism>
<proteinExistence type="predicted"/>
<dbReference type="AlphaFoldDB" id="A0A101LW04"/>
<protein>
    <submittedName>
        <fullName evidence="1">Uncharacterized protein</fullName>
    </submittedName>
</protein>
<geneLocation type="mitochondrion" evidence="1"/>
<gene>
    <name evidence="1" type="ORF">ABT39_MTgene1857</name>
</gene>
<evidence type="ECO:0000313" key="1">
    <source>
        <dbReference type="EMBL" id="KUM46351.1"/>
    </source>
</evidence>
<dbReference type="EMBL" id="LKAM01000012">
    <property type="protein sequence ID" value="KUM46351.1"/>
    <property type="molecule type" value="Genomic_DNA"/>
</dbReference>